<feature type="transmembrane region" description="Helical" evidence="9">
    <location>
        <begin position="141"/>
        <end position="161"/>
    </location>
</feature>
<evidence type="ECO:0000256" key="8">
    <source>
        <dbReference type="SAM" id="MobiDB-lite"/>
    </source>
</evidence>
<keyword evidence="3" id="KW-0378">Hydrolase</keyword>
<dbReference type="Proteomes" id="UP000092154">
    <property type="component" value="Unassembled WGS sequence"/>
</dbReference>
<evidence type="ECO:0000256" key="7">
    <source>
        <dbReference type="ARBA" id="ARBA00038324"/>
    </source>
</evidence>
<dbReference type="SUPFAM" id="SSF48317">
    <property type="entry name" value="Acid phosphatase/Vanadium-dependent haloperoxidase"/>
    <property type="match status" value="1"/>
</dbReference>
<evidence type="ECO:0000256" key="1">
    <source>
        <dbReference type="ARBA" id="ARBA00004477"/>
    </source>
</evidence>
<gene>
    <name evidence="11" type="ORF">K503DRAFT_802097</name>
</gene>
<feature type="transmembrane region" description="Helical" evidence="9">
    <location>
        <begin position="275"/>
        <end position="294"/>
    </location>
</feature>
<evidence type="ECO:0000256" key="5">
    <source>
        <dbReference type="ARBA" id="ARBA00022989"/>
    </source>
</evidence>
<dbReference type="CDD" id="cd03388">
    <property type="entry name" value="PAP2_SPPase1"/>
    <property type="match status" value="1"/>
</dbReference>
<comment type="subcellular location">
    <subcellularLocation>
        <location evidence="1">Endoplasmic reticulum membrane</location>
        <topology evidence="1">Multi-pass membrane protein</topology>
    </subcellularLocation>
</comment>
<proteinExistence type="inferred from homology"/>
<sequence length="519" mass="58102">MWTKAPHSHSTLPPVTSHNNLTDNKIPIITTHHCQLKSAPLDKQGPPNGQDLYETVLPWWRAIVRARILSYVEQESQIMARMQARLIFFITKFIHDFLQGYIRHPWLDAYFLYSSTVGTQTFFMIGLPLLFFFGYDELGRGLVIVLASGVYLVSFMKDLFCAPRPFSPPVTRLTIGTHHLEYGFPSTHSTNSVSMALFIFSYVRDAYIQSAISSSIYHLSCAILMLYAVTIVFGRLYTGMHSTIDCVFGVFLGISVWGAYVALKETIETWLQSGQWIVPLTVIPVCLLLVHYHPQPVDDCPCFEDAIAFVSVILGVVLCRWHSVYSGVDERFLGSVMPGPRGTVWSWEDTASWWALACAKVTVGILAIFVWRLLAKSLLHLTLPPLFRILASCFELPHRRFYTPATDYRHMPVESSLRPIPSVIDLPGVLEVSGVKEKSVSSQVKRRGAKSNNGLLADEDSNCSGSELESSNGPSQHKEVKHYDADVLTKVVVYAGIAIVAVECLPITFALLGWGVKPW</sequence>
<feature type="transmembrane region" description="Helical" evidence="9">
    <location>
        <begin position="110"/>
        <end position="135"/>
    </location>
</feature>
<dbReference type="AlphaFoldDB" id="A0A1B7MUX1"/>
<dbReference type="PANTHER" id="PTHR14969:SF28">
    <property type="entry name" value="DIHYDROSPHINGOSINE 1-PHOSPHATE PHOSPHATASE LCB3-RELATED"/>
    <property type="match status" value="1"/>
</dbReference>
<keyword evidence="12" id="KW-1185">Reference proteome</keyword>
<dbReference type="GO" id="GO:0005789">
    <property type="term" value="C:endoplasmic reticulum membrane"/>
    <property type="evidence" value="ECO:0007669"/>
    <property type="project" value="UniProtKB-SubCell"/>
</dbReference>
<dbReference type="Pfam" id="PF01569">
    <property type="entry name" value="PAP2"/>
    <property type="match status" value="1"/>
</dbReference>
<evidence type="ECO:0000313" key="12">
    <source>
        <dbReference type="Proteomes" id="UP000092154"/>
    </source>
</evidence>
<comment type="similarity">
    <text evidence="7">Belongs to the type 2 lipid phosphate phosphatase family.</text>
</comment>
<organism evidence="11 12">
    <name type="scientific">Rhizopogon vinicolor AM-OR11-026</name>
    <dbReference type="NCBI Taxonomy" id="1314800"/>
    <lineage>
        <taxon>Eukaryota</taxon>
        <taxon>Fungi</taxon>
        <taxon>Dikarya</taxon>
        <taxon>Basidiomycota</taxon>
        <taxon>Agaricomycotina</taxon>
        <taxon>Agaricomycetes</taxon>
        <taxon>Agaricomycetidae</taxon>
        <taxon>Boletales</taxon>
        <taxon>Suillineae</taxon>
        <taxon>Rhizopogonaceae</taxon>
        <taxon>Rhizopogon</taxon>
    </lineage>
</organism>
<keyword evidence="6 9" id="KW-0472">Membrane</keyword>
<evidence type="ECO:0000256" key="3">
    <source>
        <dbReference type="ARBA" id="ARBA00022801"/>
    </source>
</evidence>
<accession>A0A1B7MUX1</accession>
<feature type="domain" description="Phosphatidic acid phosphatase type 2/haloperoxidase" evidence="10">
    <location>
        <begin position="140"/>
        <end position="262"/>
    </location>
</feature>
<dbReference type="OrthoDB" id="301434at2759"/>
<feature type="region of interest" description="Disordered" evidence="8">
    <location>
        <begin position="443"/>
        <end position="479"/>
    </location>
</feature>
<reference evidence="11 12" key="1">
    <citation type="submission" date="2016-06" db="EMBL/GenBank/DDBJ databases">
        <title>Comparative genomics of the ectomycorrhizal sister species Rhizopogon vinicolor and Rhizopogon vesiculosus (Basidiomycota: Boletales) reveals a divergence of the mating type B locus.</title>
        <authorList>
            <consortium name="DOE Joint Genome Institute"/>
            <person name="Mujic A.B."/>
            <person name="Kuo A."/>
            <person name="Tritt A."/>
            <person name="Lipzen A."/>
            <person name="Chen C."/>
            <person name="Johnson J."/>
            <person name="Sharma A."/>
            <person name="Barry K."/>
            <person name="Grigoriev I.V."/>
            <person name="Spatafora J.W."/>
        </authorList>
    </citation>
    <scope>NUCLEOTIDE SEQUENCE [LARGE SCALE GENOMIC DNA]</scope>
    <source>
        <strain evidence="11 12">AM-OR11-026</strain>
    </source>
</reference>
<evidence type="ECO:0000256" key="4">
    <source>
        <dbReference type="ARBA" id="ARBA00022824"/>
    </source>
</evidence>
<evidence type="ECO:0000256" key="2">
    <source>
        <dbReference type="ARBA" id="ARBA00022692"/>
    </source>
</evidence>
<name>A0A1B7MUX1_9AGAM</name>
<evidence type="ECO:0000256" key="6">
    <source>
        <dbReference type="ARBA" id="ARBA00023136"/>
    </source>
</evidence>
<keyword evidence="5 9" id="KW-1133">Transmembrane helix</keyword>
<dbReference type="FunCoup" id="A0A1B7MUX1">
    <property type="interactions" value="326"/>
</dbReference>
<dbReference type="GO" id="GO:0042392">
    <property type="term" value="F:sphingosine-1-phosphate phosphatase activity"/>
    <property type="evidence" value="ECO:0007669"/>
    <property type="project" value="TreeGrafter"/>
</dbReference>
<dbReference type="Gene3D" id="1.20.144.10">
    <property type="entry name" value="Phosphatidic acid phosphatase type 2/haloperoxidase"/>
    <property type="match status" value="1"/>
</dbReference>
<dbReference type="STRING" id="1314800.A0A1B7MUX1"/>
<evidence type="ECO:0000256" key="9">
    <source>
        <dbReference type="SAM" id="Phobius"/>
    </source>
</evidence>
<dbReference type="InParanoid" id="A0A1B7MUX1"/>
<feature type="compositionally biased region" description="Polar residues" evidence="8">
    <location>
        <begin position="462"/>
        <end position="475"/>
    </location>
</feature>
<feature type="transmembrane region" description="Helical" evidence="9">
    <location>
        <begin position="246"/>
        <end position="263"/>
    </location>
</feature>
<feature type="transmembrane region" description="Helical" evidence="9">
    <location>
        <begin position="491"/>
        <end position="516"/>
    </location>
</feature>
<evidence type="ECO:0000259" key="10">
    <source>
        <dbReference type="SMART" id="SM00014"/>
    </source>
</evidence>
<protein>
    <recommendedName>
        <fullName evidence="10">Phosphatidic acid phosphatase type 2/haloperoxidase domain-containing protein</fullName>
    </recommendedName>
</protein>
<keyword evidence="2 9" id="KW-0812">Transmembrane</keyword>
<feature type="transmembrane region" description="Helical" evidence="9">
    <location>
        <begin position="215"/>
        <end position="234"/>
    </location>
</feature>
<evidence type="ECO:0000313" key="11">
    <source>
        <dbReference type="EMBL" id="OAX36370.1"/>
    </source>
</evidence>
<dbReference type="SMART" id="SM00014">
    <property type="entry name" value="acidPPc"/>
    <property type="match status" value="1"/>
</dbReference>
<feature type="transmembrane region" description="Helical" evidence="9">
    <location>
        <begin position="353"/>
        <end position="374"/>
    </location>
</feature>
<dbReference type="InterPro" id="IPR036938">
    <property type="entry name" value="PAP2/HPO_sf"/>
</dbReference>
<dbReference type="InterPro" id="IPR000326">
    <property type="entry name" value="PAP2/HPO"/>
</dbReference>
<dbReference type="PANTHER" id="PTHR14969">
    <property type="entry name" value="SPHINGOSINE-1-PHOSPHATE PHOSPHOHYDROLASE"/>
    <property type="match status" value="1"/>
</dbReference>
<dbReference type="EMBL" id="KV448422">
    <property type="protein sequence ID" value="OAX36370.1"/>
    <property type="molecule type" value="Genomic_DNA"/>
</dbReference>
<keyword evidence="4" id="KW-0256">Endoplasmic reticulum</keyword>